<dbReference type="InterPro" id="IPR046848">
    <property type="entry name" value="E_motif"/>
</dbReference>
<sequence length="190" mass="21586">MYTRCESLELACSIFSELSTEDVVIWNSIIAACTHSRQGVSALNMLRDKSLVNVNPDVVTMISVLPVCSRFAALTQGKEIHQFIVRHGLDTGSFVWNALLDIWEEAARIRRLMKEWGVTKSPGCSWIEVKRKVHSFIAGDTSHPLMKDISMKMESLYVRIKKLLRISGDCHTSAKYISKVEEREIITRDN</sequence>
<dbReference type="GO" id="GO:0008270">
    <property type="term" value="F:zinc ion binding"/>
    <property type="evidence" value="ECO:0007669"/>
    <property type="project" value="InterPro"/>
</dbReference>
<evidence type="ECO:0000313" key="4">
    <source>
        <dbReference type="Proteomes" id="UP000237105"/>
    </source>
</evidence>
<dbReference type="OrthoDB" id="1194104at2759"/>
<keyword evidence="4" id="KW-1185">Reference proteome</keyword>
<evidence type="ECO:0000256" key="1">
    <source>
        <dbReference type="ARBA" id="ARBA00006643"/>
    </source>
</evidence>
<dbReference type="PROSITE" id="PS51257">
    <property type="entry name" value="PROKAR_LIPOPROTEIN"/>
    <property type="match status" value="1"/>
</dbReference>
<proteinExistence type="inferred from homology"/>
<dbReference type="PANTHER" id="PTHR47926:SF427">
    <property type="entry name" value="TETRATRICOPEPTIDE-LIKE HELICAL DOMAIN SUPERFAMILY"/>
    <property type="match status" value="1"/>
</dbReference>
<dbReference type="Gene3D" id="1.25.40.10">
    <property type="entry name" value="Tetratricopeptide repeat domain"/>
    <property type="match status" value="1"/>
</dbReference>
<evidence type="ECO:0000259" key="2">
    <source>
        <dbReference type="Pfam" id="PF14432"/>
    </source>
</evidence>
<protein>
    <submittedName>
        <fullName evidence="3">DYW domain containing protein</fullName>
    </submittedName>
</protein>
<dbReference type="PANTHER" id="PTHR47926">
    <property type="entry name" value="PENTATRICOPEPTIDE REPEAT-CONTAINING PROTEIN"/>
    <property type="match status" value="1"/>
</dbReference>
<dbReference type="Proteomes" id="UP000237105">
    <property type="component" value="Unassembled WGS sequence"/>
</dbReference>
<dbReference type="GO" id="GO:0003723">
    <property type="term" value="F:RNA binding"/>
    <property type="evidence" value="ECO:0007669"/>
    <property type="project" value="InterPro"/>
</dbReference>
<organism evidence="3 4">
    <name type="scientific">Parasponia andersonii</name>
    <name type="common">Sponia andersonii</name>
    <dbReference type="NCBI Taxonomy" id="3476"/>
    <lineage>
        <taxon>Eukaryota</taxon>
        <taxon>Viridiplantae</taxon>
        <taxon>Streptophyta</taxon>
        <taxon>Embryophyta</taxon>
        <taxon>Tracheophyta</taxon>
        <taxon>Spermatophyta</taxon>
        <taxon>Magnoliopsida</taxon>
        <taxon>eudicotyledons</taxon>
        <taxon>Gunneridae</taxon>
        <taxon>Pentapetalae</taxon>
        <taxon>rosids</taxon>
        <taxon>fabids</taxon>
        <taxon>Rosales</taxon>
        <taxon>Cannabaceae</taxon>
        <taxon>Parasponia</taxon>
    </lineage>
</organism>
<evidence type="ECO:0000313" key="3">
    <source>
        <dbReference type="EMBL" id="PON75716.1"/>
    </source>
</evidence>
<comment type="caution">
    <text evidence="3">The sequence shown here is derived from an EMBL/GenBank/DDBJ whole genome shotgun (WGS) entry which is preliminary data.</text>
</comment>
<dbReference type="Pfam" id="PF20431">
    <property type="entry name" value="E_motif"/>
    <property type="match status" value="1"/>
</dbReference>
<dbReference type="AlphaFoldDB" id="A0A2P5DR04"/>
<dbReference type="InterPro" id="IPR046960">
    <property type="entry name" value="PPR_At4g14850-like_plant"/>
</dbReference>
<dbReference type="InterPro" id="IPR032867">
    <property type="entry name" value="DYW_dom"/>
</dbReference>
<dbReference type="GO" id="GO:0009451">
    <property type="term" value="P:RNA modification"/>
    <property type="evidence" value="ECO:0007669"/>
    <property type="project" value="InterPro"/>
</dbReference>
<name>A0A2P5DR04_PARAD</name>
<feature type="domain" description="DYW" evidence="2">
    <location>
        <begin position="155"/>
        <end position="190"/>
    </location>
</feature>
<accession>A0A2P5DR04</accession>
<dbReference type="Pfam" id="PF14432">
    <property type="entry name" value="DYW_deaminase"/>
    <property type="match status" value="1"/>
</dbReference>
<dbReference type="InterPro" id="IPR011990">
    <property type="entry name" value="TPR-like_helical_dom_sf"/>
</dbReference>
<reference evidence="4" key="1">
    <citation type="submission" date="2016-06" db="EMBL/GenBank/DDBJ databases">
        <title>Parallel loss of symbiosis genes in relatives of nitrogen-fixing non-legume Parasponia.</title>
        <authorList>
            <person name="Van Velzen R."/>
            <person name="Holmer R."/>
            <person name="Bu F."/>
            <person name="Rutten L."/>
            <person name="Van Zeijl A."/>
            <person name="Liu W."/>
            <person name="Santuari L."/>
            <person name="Cao Q."/>
            <person name="Sharma T."/>
            <person name="Shen D."/>
            <person name="Roswanjaya Y."/>
            <person name="Wardhani T."/>
            <person name="Kalhor M.S."/>
            <person name="Jansen J."/>
            <person name="Van den Hoogen J."/>
            <person name="Gungor B."/>
            <person name="Hartog M."/>
            <person name="Hontelez J."/>
            <person name="Verver J."/>
            <person name="Yang W.-C."/>
            <person name="Schijlen E."/>
            <person name="Repin R."/>
            <person name="Schilthuizen M."/>
            <person name="Schranz E."/>
            <person name="Heidstra R."/>
            <person name="Miyata K."/>
            <person name="Fedorova E."/>
            <person name="Kohlen W."/>
            <person name="Bisseling T."/>
            <person name="Smit S."/>
            <person name="Geurts R."/>
        </authorList>
    </citation>
    <scope>NUCLEOTIDE SEQUENCE [LARGE SCALE GENOMIC DNA]</scope>
    <source>
        <strain evidence="4">cv. WU1-14</strain>
    </source>
</reference>
<gene>
    <name evidence="3" type="ORF">PanWU01x14_039760</name>
</gene>
<dbReference type="EMBL" id="JXTB01000022">
    <property type="protein sequence ID" value="PON75716.1"/>
    <property type="molecule type" value="Genomic_DNA"/>
</dbReference>
<comment type="similarity">
    <text evidence="1">Belongs to the PPR family. PCMP-H subfamily.</text>
</comment>